<dbReference type="Proteomes" id="UP001383192">
    <property type="component" value="Unassembled WGS sequence"/>
</dbReference>
<keyword evidence="2" id="KW-1185">Reference proteome</keyword>
<reference evidence="1 2" key="1">
    <citation type="submission" date="2024-01" db="EMBL/GenBank/DDBJ databases">
        <title>A draft genome for a cacao thread blight-causing isolate of Paramarasmius palmivorus.</title>
        <authorList>
            <person name="Baruah I.K."/>
            <person name="Bukari Y."/>
            <person name="Amoako-Attah I."/>
            <person name="Meinhardt L.W."/>
            <person name="Bailey B.A."/>
            <person name="Cohen S.P."/>
        </authorList>
    </citation>
    <scope>NUCLEOTIDE SEQUENCE [LARGE SCALE GENOMIC DNA]</scope>
    <source>
        <strain evidence="1 2">GH-12</strain>
    </source>
</reference>
<organism evidence="1 2">
    <name type="scientific">Paramarasmius palmivorus</name>
    <dbReference type="NCBI Taxonomy" id="297713"/>
    <lineage>
        <taxon>Eukaryota</taxon>
        <taxon>Fungi</taxon>
        <taxon>Dikarya</taxon>
        <taxon>Basidiomycota</taxon>
        <taxon>Agaricomycotina</taxon>
        <taxon>Agaricomycetes</taxon>
        <taxon>Agaricomycetidae</taxon>
        <taxon>Agaricales</taxon>
        <taxon>Marasmiineae</taxon>
        <taxon>Marasmiaceae</taxon>
        <taxon>Paramarasmius</taxon>
    </lineage>
</organism>
<dbReference type="AlphaFoldDB" id="A0AAW0AYW8"/>
<accession>A0AAW0AYW8</accession>
<protein>
    <submittedName>
        <fullName evidence="1">Uncharacterized protein</fullName>
    </submittedName>
</protein>
<proteinExistence type="predicted"/>
<evidence type="ECO:0000313" key="1">
    <source>
        <dbReference type="EMBL" id="KAK7018035.1"/>
    </source>
</evidence>
<name>A0AAW0AYW8_9AGAR</name>
<dbReference type="EMBL" id="JAYKXP010000234">
    <property type="protein sequence ID" value="KAK7018035.1"/>
    <property type="molecule type" value="Genomic_DNA"/>
</dbReference>
<comment type="caution">
    <text evidence="1">The sequence shown here is derived from an EMBL/GenBank/DDBJ whole genome shotgun (WGS) entry which is preliminary data.</text>
</comment>
<evidence type="ECO:0000313" key="2">
    <source>
        <dbReference type="Proteomes" id="UP001383192"/>
    </source>
</evidence>
<sequence length="309" mass="35475">MSFNNVSQVIVAGPAINNVSRDQFNVTAREVYFSSLAEPTEYDEFKRVTTGEMYLLEEIHRDGIPDCSCQCCRPRAQRTIYSVELPERKIKCTAIEYKGPEAREVWEEDFRHFTQNRSPNAWQLYGLNRSNVPFLIFHDELVPLGHFYTYSFWGNLFVELLRKKLSCYPWEIWLNTRGTLTKGPEGPAFAVRPAETLDGITIPSSAKMLQDDISFQFFQQFPSTTMDRIIVESAQFHYSGSPLKSLFREGALNIPPENTPETLDGLRFDTVYSPSLGAVARWRDGGALWEMDKQEELVDKTVLDDGLIR</sequence>
<gene>
    <name evidence="1" type="ORF">VNI00_018431</name>
</gene>